<dbReference type="PANTHER" id="PTHR31449:SF3">
    <property type="entry name" value="UPF0598 PROTEIN C8ORF82"/>
    <property type="match status" value="1"/>
</dbReference>
<dbReference type="Proteomes" id="UP000070444">
    <property type="component" value="Unassembled WGS sequence"/>
</dbReference>
<evidence type="ECO:0008006" key="4">
    <source>
        <dbReference type="Google" id="ProtNLM"/>
    </source>
</evidence>
<evidence type="ECO:0000256" key="1">
    <source>
        <dbReference type="ARBA" id="ARBA00006322"/>
    </source>
</evidence>
<sequence>MFFNPQRIKTINKVAQRQIYSYTHTKTHDYKREYFYFIDFHGQLFLEETTPKNFTTCFKDPKFLNFFFKRIRYNNKVDNDYSYLSPCGVEINFIKSEDSPIVFHDLIDSNDNLKWGGNFEFPFQPGKLSVCTNTGRVYHPLPFDLQSPVHQKALVKSSILLTKLASAINFEDMTITWKGTCFPIELIRSKNANESS</sequence>
<accession>A0A137PAQ4</accession>
<dbReference type="OrthoDB" id="10260024at2759"/>
<gene>
    <name evidence="2" type="ORF">CONCODRAFT_16438</name>
</gene>
<dbReference type="EMBL" id="KQ964460">
    <property type="protein sequence ID" value="KXN72100.1"/>
    <property type="molecule type" value="Genomic_DNA"/>
</dbReference>
<dbReference type="InterPro" id="IPR028108">
    <property type="entry name" value="DUF4505"/>
</dbReference>
<name>A0A137PAQ4_CONC2</name>
<keyword evidence="3" id="KW-1185">Reference proteome</keyword>
<evidence type="ECO:0000313" key="3">
    <source>
        <dbReference type="Proteomes" id="UP000070444"/>
    </source>
</evidence>
<dbReference type="AlphaFoldDB" id="A0A137PAQ4"/>
<reference evidence="2 3" key="1">
    <citation type="journal article" date="2015" name="Genome Biol. Evol.">
        <title>Phylogenomic analyses indicate that early fungi evolved digesting cell walls of algal ancestors of land plants.</title>
        <authorList>
            <person name="Chang Y."/>
            <person name="Wang S."/>
            <person name="Sekimoto S."/>
            <person name="Aerts A.L."/>
            <person name="Choi C."/>
            <person name="Clum A."/>
            <person name="LaButti K.M."/>
            <person name="Lindquist E.A."/>
            <person name="Yee Ngan C."/>
            <person name="Ohm R.A."/>
            <person name="Salamov A.A."/>
            <person name="Grigoriev I.V."/>
            <person name="Spatafora J.W."/>
            <person name="Berbee M.L."/>
        </authorList>
    </citation>
    <scope>NUCLEOTIDE SEQUENCE [LARGE SCALE GENOMIC DNA]</scope>
    <source>
        <strain evidence="2 3">NRRL 28638</strain>
    </source>
</reference>
<evidence type="ECO:0000313" key="2">
    <source>
        <dbReference type="EMBL" id="KXN72100.1"/>
    </source>
</evidence>
<dbReference type="PANTHER" id="PTHR31449">
    <property type="entry name" value="UPF0598 PROTEIN C8ORF82"/>
    <property type="match status" value="1"/>
</dbReference>
<dbReference type="Pfam" id="PF14956">
    <property type="entry name" value="DUF4505"/>
    <property type="match status" value="1"/>
</dbReference>
<organism evidence="2 3">
    <name type="scientific">Conidiobolus coronatus (strain ATCC 28846 / CBS 209.66 / NRRL 28638)</name>
    <name type="common">Delacroixia coronata</name>
    <dbReference type="NCBI Taxonomy" id="796925"/>
    <lineage>
        <taxon>Eukaryota</taxon>
        <taxon>Fungi</taxon>
        <taxon>Fungi incertae sedis</taxon>
        <taxon>Zoopagomycota</taxon>
        <taxon>Entomophthoromycotina</taxon>
        <taxon>Entomophthoromycetes</taxon>
        <taxon>Entomophthorales</taxon>
        <taxon>Ancylistaceae</taxon>
        <taxon>Conidiobolus</taxon>
    </lineage>
</organism>
<proteinExistence type="inferred from homology"/>
<comment type="similarity">
    <text evidence="1">Belongs to the UPF0598 family.</text>
</comment>
<protein>
    <recommendedName>
        <fullName evidence="4">DUF4505 domain-containing protein</fullName>
    </recommendedName>
</protein>